<proteinExistence type="predicted"/>
<dbReference type="InterPro" id="IPR035979">
    <property type="entry name" value="RBD_domain_sf"/>
</dbReference>
<dbReference type="PANTHER" id="PTHR23003">
    <property type="entry name" value="RNA RECOGNITION MOTIF RRM DOMAIN CONTAINING PROTEIN"/>
    <property type="match status" value="1"/>
</dbReference>
<feature type="region of interest" description="Disordered" evidence="3">
    <location>
        <begin position="881"/>
        <end position="992"/>
    </location>
</feature>
<dbReference type="GO" id="GO:0005737">
    <property type="term" value="C:cytoplasm"/>
    <property type="evidence" value="ECO:0007669"/>
    <property type="project" value="TreeGrafter"/>
</dbReference>
<dbReference type="eggNOG" id="KOG0118">
    <property type="taxonomic scope" value="Eukaryota"/>
</dbReference>
<feature type="region of interest" description="Disordered" evidence="3">
    <location>
        <begin position="286"/>
        <end position="347"/>
    </location>
</feature>
<dbReference type="Gene3D" id="3.30.70.330">
    <property type="match status" value="2"/>
</dbReference>
<dbReference type="GO" id="GO:1990904">
    <property type="term" value="C:ribonucleoprotein complex"/>
    <property type="evidence" value="ECO:0007669"/>
    <property type="project" value="TreeGrafter"/>
</dbReference>
<sequence length="992" mass="100326">MSANASANSSDGAPSAGSRLSSSPFSPHATAFGPGANIYPVADASLLSDPAYAHAAGLLDPLVDSAPAPTSGPLSASDPRTQLLVSNLPYRVRWQDLKDLFRKAGTVLRADVSLSPDNRSRGYGTVLMATEQDAIKAADMLGGFTWQGRTLDVRVDRSGALLGVAGSAVMPTIVPHGLGGAASSSPNAFGNGPPAPSLNSFSHDSHGGAQQYLGVPGGSLGSSQGPTSGSFSGAASPSPLSAHARLADPSQPISSRASFSAHSEAGRDGAGAFQQSELERALLQGQSLSSTSGKGTPDRQQPGTHFEPGSAGQAQHRAVSAVQSLSSHGMGSRRGSESGVGMAGAPQSGVWGPSVTDAASSMYSSNAGGSSVPTGFPGATAMAPWPAGPGSFGAPAMASVQSQPFNSQMPTTSYAGRVLFVGNLPFHCQWQDLKDLFRAAGNIQRADVAIGPDGRSRGFGTVLFTSQEDAQNAVRLYHGYEYSGRTLKVHFDRFAAQNGPAVGTPGNPAQYTGAFAAAALPSHMTNNSFGLFAQSNGDTEEESQTASSRDKDHGMSIAMPVNDFGAASSYLPSDLMSPGLVSPPVPTQYDQSAGAHPGRIQLPSSTFANSFGAALGGAQASQMSPMTAGMQVPMTLGMPGFTFHQVAETPPLYPQFLSPGLDPFSPVTGSGAQDGGPEQGAPMNASTGLTPGAPVGYNPMFAMAGGFGGAYGSNQQPATPHWSQPSGPRRQGGGGVPAVPRRSIVAHNPDADEVVDSNRLSIAKTPGAGPRRPSHADVGNHSLHSRRASDGTPAAVEPSMSDGYPFPLVAAGNVSHLTRRASMDSPAQTPLASGPSATSGSAQDVNSAGSMGSDVPSGEILAGTSAEELANTIARLSVKGTALARDSSSRRSVSMTAERTAAASAMAKLRGKAGTPTPPAVDESSGATGLGAPFAESTQQQPPRLGLEGRTHESSPLGKTERLLGLRVSSSALDGSALDTGSDAGANGAGSR</sequence>
<dbReference type="Proteomes" id="UP000019377">
    <property type="component" value="Unassembled WGS sequence"/>
</dbReference>
<dbReference type="OrthoDB" id="1049195at2759"/>
<feature type="region of interest" description="Disordered" evidence="3">
    <location>
        <begin position="1"/>
        <end position="26"/>
    </location>
</feature>
<evidence type="ECO:0000313" key="6">
    <source>
        <dbReference type="Proteomes" id="UP000019377"/>
    </source>
</evidence>
<name>V5EU81_KALBG</name>
<dbReference type="InterPro" id="IPR050374">
    <property type="entry name" value="RRT5_SRSF_SR"/>
</dbReference>
<keyword evidence="1 2" id="KW-0694">RNA-binding</keyword>
<feature type="region of interest" description="Disordered" evidence="3">
    <location>
        <begin position="663"/>
        <end position="689"/>
    </location>
</feature>
<dbReference type="PANTHER" id="PTHR23003:SF64">
    <property type="entry name" value="RRM DOMAIN-CONTAINING PROTEIN"/>
    <property type="match status" value="1"/>
</dbReference>
<dbReference type="InterPro" id="IPR012677">
    <property type="entry name" value="Nucleotide-bd_a/b_plait_sf"/>
</dbReference>
<feature type="domain" description="RRM" evidence="4">
    <location>
        <begin position="81"/>
        <end position="158"/>
    </location>
</feature>
<dbReference type="SMART" id="SM00360">
    <property type="entry name" value="RRM"/>
    <property type="match status" value="2"/>
</dbReference>
<dbReference type="AlphaFoldDB" id="V5EU81"/>
<feature type="compositionally biased region" description="Polar residues" evidence="3">
    <location>
        <begin position="251"/>
        <end position="261"/>
    </location>
</feature>
<dbReference type="PROSITE" id="PS50102">
    <property type="entry name" value="RRM"/>
    <property type="match status" value="2"/>
</dbReference>
<dbReference type="EMBL" id="KI545891">
    <property type="protein sequence ID" value="EST05634.1"/>
    <property type="molecule type" value="Genomic_DNA"/>
</dbReference>
<feature type="region of interest" description="Disordered" evidence="3">
    <location>
        <begin position="530"/>
        <end position="555"/>
    </location>
</feature>
<feature type="region of interest" description="Disordered" evidence="3">
    <location>
        <begin position="712"/>
        <end position="802"/>
    </location>
</feature>
<feature type="compositionally biased region" description="Low complexity" evidence="3">
    <location>
        <begin position="1"/>
        <end position="18"/>
    </location>
</feature>
<dbReference type="Pfam" id="PF00076">
    <property type="entry name" value="RRM_1"/>
    <property type="match status" value="2"/>
</dbReference>
<evidence type="ECO:0000256" key="1">
    <source>
        <dbReference type="ARBA" id="ARBA00022884"/>
    </source>
</evidence>
<evidence type="ECO:0000256" key="2">
    <source>
        <dbReference type="PROSITE-ProRule" id="PRU00176"/>
    </source>
</evidence>
<feature type="compositionally biased region" description="Low complexity" evidence="3">
    <location>
        <begin position="225"/>
        <end position="242"/>
    </location>
</feature>
<feature type="compositionally biased region" description="Low complexity" evidence="3">
    <location>
        <begin position="286"/>
        <end position="295"/>
    </location>
</feature>
<feature type="compositionally biased region" description="Low complexity" evidence="3">
    <location>
        <begin position="894"/>
        <end position="907"/>
    </location>
</feature>
<evidence type="ECO:0000259" key="4">
    <source>
        <dbReference type="PROSITE" id="PS50102"/>
    </source>
</evidence>
<dbReference type="InterPro" id="IPR000504">
    <property type="entry name" value="RRM_dom"/>
</dbReference>
<reference evidence="6" key="1">
    <citation type="journal article" date="2013" name="Genome Announc.">
        <title>Draft genome sequence of Pseudozyma brasiliensis sp. nov. strain GHG001, a high producer of endo-1,4-xylanase isolated from an insect pest of sugarcane.</title>
        <authorList>
            <person name="Oliveira J.V.D.C."/>
            <person name="dos Santos R.A.C."/>
            <person name="Borges T.A."/>
            <person name="Riano-Pachon D.M."/>
            <person name="Goldman G.H."/>
        </authorList>
    </citation>
    <scope>NUCLEOTIDE SEQUENCE [LARGE SCALE GENOMIC DNA]</scope>
    <source>
        <strain evidence="6">GHG001</strain>
    </source>
</reference>
<dbReference type="OMA" id="TPHWSQP"/>
<feature type="compositionally biased region" description="Basic and acidic residues" evidence="3">
    <location>
        <begin position="947"/>
        <end position="964"/>
    </location>
</feature>
<dbReference type="HOGENOM" id="CLU_005448_0_0_1"/>
<evidence type="ECO:0000256" key="3">
    <source>
        <dbReference type="SAM" id="MobiDB-lite"/>
    </source>
</evidence>
<dbReference type="FunFam" id="3.30.70.330:FF:000145">
    <property type="entry name" value="Putative RNP domain-containing protein"/>
    <property type="match status" value="2"/>
</dbReference>
<dbReference type="STRING" id="1365824.V5EU81"/>
<feature type="region of interest" description="Disordered" evidence="3">
    <location>
        <begin position="181"/>
        <end position="271"/>
    </location>
</feature>
<keyword evidence="6" id="KW-1185">Reference proteome</keyword>
<feature type="domain" description="RRM" evidence="4">
    <location>
        <begin position="417"/>
        <end position="494"/>
    </location>
</feature>
<accession>V5EU81</accession>
<feature type="compositionally biased region" description="Polar residues" evidence="3">
    <location>
        <begin position="712"/>
        <end position="722"/>
    </location>
</feature>
<gene>
    <name evidence="5" type="ORF">PSEUBRA_SCAF5g02473</name>
</gene>
<feature type="compositionally biased region" description="Polar residues" evidence="3">
    <location>
        <begin position="825"/>
        <end position="850"/>
    </location>
</feature>
<organism evidence="5 6">
    <name type="scientific">Kalmanozyma brasiliensis (strain GHG001)</name>
    <name type="common">Yeast</name>
    <name type="synonym">Pseudozyma brasiliensis</name>
    <dbReference type="NCBI Taxonomy" id="1365824"/>
    <lineage>
        <taxon>Eukaryota</taxon>
        <taxon>Fungi</taxon>
        <taxon>Dikarya</taxon>
        <taxon>Basidiomycota</taxon>
        <taxon>Ustilaginomycotina</taxon>
        <taxon>Ustilaginomycetes</taxon>
        <taxon>Ustilaginales</taxon>
        <taxon>Ustilaginaceae</taxon>
        <taxon>Kalmanozyma</taxon>
    </lineage>
</organism>
<protein>
    <recommendedName>
        <fullName evidence="4">RRM domain-containing protein</fullName>
    </recommendedName>
</protein>
<evidence type="ECO:0000313" key="5">
    <source>
        <dbReference type="EMBL" id="EST05634.1"/>
    </source>
</evidence>
<dbReference type="SUPFAM" id="SSF54928">
    <property type="entry name" value="RNA-binding domain, RBD"/>
    <property type="match status" value="2"/>
</dbReference>
<feature type="region of interest" description="Disordered" evidence="3">
    <location>
        <begin position="819"/>
        <end position="859"/>
    </location>
</feature>
<dbReference type="GO" id="GO:0003729">
    <property type="term" value="F:mRNA binding"/>
    <property type="evidence" value="ECO:0007669"/>
    <property type="project" value="TreeGrafter"/>
</dbReference>
<dbReference type="GO" id="GO:0005634">
    <property type="term" value="C:nucleus"/>
    <property type="evidence" value="ECO:0007669"/>
    <property type="project" value="TreeGrafter"/>
</dbReference>